<evidence type="ECO:0000313" key="6">
    <source>
        <dbReference type="EMBL" id="KAK1402808.1"/>
    </source>
</evidence>
<dbReference type="Gene3D" id="1.25.40.10">
    <property type="entry name" value="Tetratricopeptide repeat domain"/>
    <property type="match status" value="5"/>
</dbReference>
<name>A0AAD8JGP9_9APIA</name>
<dbReference type="InterPro" id="IPR046960">
    <property type="entry name" value="PPR_At4g14850-like_plant"/>
</dbReference>
<dbReference type="FunFam" id="1.25.40.10:FF:000361">
    <property type="entry name" value="Pentatricopeptide repeat-containing protein chloroplastic"/>
    <property type="match status" value="1"/>
</dbReference>
<dbReference type="Pfam" id="PF12854">
    <property type="entry name" value="PPR_1"/>
    <property type="match status" value="1"/>
</dbReference>
<comment type="similarity">
    <text evidence="1">Belongs to the PPR family. PCMP-H subfamily.</text>
</comment>
<proteinExistence type="inferred from homology"/>
<dbReference type="EMBL" id="JAUIZM010000001">
    <property type="protein sequence ID" value="KAK1402808.1"/>
    <property type="molecule type" value="Genomic_DNA"/>
</dbReference>
<feature type="repeat" description="PPR" evidence="3">
    <location>
        <begin position="440"/>
        <end position="474"/>
    </location>
</feature>
<gene>
    <name evidence="6" type="ORF">POM88_002413</name>
</gene>
<feature type="repeat" description="PPR" evidence="3">
    <location>
        <begin position="302"/>
        <end position="336"/>
    </location>
</feature>
<feature type="repeat" description="PPR" evidence="3">
    <location>
        <begin position="267"/>
        <end position="301"/>
    </location>
</feature>
<dbReference type="Pfam" id="PF13041">
    <property type="entry name" value="PPR_2"/>
    <property type="match status" value="4"/>
</dbReference>
<dbReference type="Pfam" id="PF08268">
    <property type="entry name" value="FBA_3"/>
    <property type="match status" value="1"/>
</dbReference>
<evidence type="ECO:0000256" key="3">
    <source>
        <dbReference type="PROSITE-ProRule" id="PRU00708"/>
    </source>
</evidence>
<dbReference type="PROSITE" id="PS51375">
    <property type="entry name" value="PPR"/>
    <property type="match status" value="9"/>
</dbReference>
<reference evidence="6" key="2">
    <citation type="submission" date="2023-05" db="EMBL/GenBank/DDBJ databases">
        <authorList>
            <person name="Schelkunov M.I."/>
        </authorList>
    </citation>
    <scope>NUCLEOTIDE SEQUENCE</scope>
    <source>
        <strain evidence="6">Hsosn_3</strain>
        <tissue evidence="6">Leaf</tissue>
    </source>
</reference>
<dbReference type="GO" id="GO:0008270">
    <property type="term" value="F:zinc ion binding"/>
    <property type="evidence" value="ECO:0007669"/>
    <property type="project" value="InterPro"/>
</dbReference>
<dbReference type="InterPro" id="IPR002885">
    <property type="entry name" value="PPR_rpt"/>
</dbReference>
<dbReference type="Pfam" id="PF14432">
    <property type="entry name" value="DYW_deaminase"/>
    <property type="match status" value="1"/>
</dbReference>
<dbReference type="GO" id="GO:0009451">
    <property type="term" value="P:RNA modification"/>
    <property type="evidence" value="ECO:0007669"/>
    <property type="project" value="InterPro"/>
</dbReference>
<evidence type="ECO:0000256" key="1">
    <source>
        <dbReference type="ARBA" id="ARBA00006643"/>
    </source>
</evidence>
<protein>
    <submittedName>
        <fullName evidence="6">Tetratricopeptide-like helical domain, DYW domain protein</fullName>
    </submittedName>
</protein>
<organism evidence="6 7">
    <name type="scientific">Heracleum sosnowskyi</name>
    <dbReference type="NCBI Taxonomy" id="360622"/>
    <lineage>
        <taxon>Eukaryota</taxon>
        <taxon>Viridiplantae</taxon>
        <taxon>Streptophyta</taxon>
        <taxon>Embryophyta</taxon>
        <taxon>Tracheophyta</taxon>
        <taxon>Spermatophyta</taxon>
        <taxon>Magnoliopsida</taxon>
        <taxon>eudicotyledons</taxon>
        <taxon>Gunneridae</taxon>
        <taxon>Pentapetalae</taxon>
        <taxon>asterids</taxon>
        <taxon>campanulids</taxon>
        <taxon>Apiales</taxon>
        <taxon>Apiaceae</taxon>
        <taxon>Apioideae</taxon>
        <taxon>apioid superclade</taxon>
        <taxon>Tordylieae</taxon>
        <taxon>Tordyliinae</taxon>
        <taxon>Heracleum</taxon>
    </lineage>
</organism>
<dbReference type="PANTHER" id="PTHR47926">
    <property type="entry name" value="PENTATRICOPEPTIDE REPEAT-CONTAINING PROTEIN"/>
    <property type="match status" value="1"/>
</dbReference>
<evidence type="ECO:0000259" key="4">
    <source>
        <dbReference type="Pfam" id="PF08268"/>
    </source>
</evidence>
<keyword evidence="7" id="KW-1185">Reference proteome</keyword>
<evidence type="ECO:0000313" key="7">
    <source>
        <dbReference type="Proteomes" id="UP001237642"/>
    </source>
</evidence>
<dbReference type="InterPro" id="IPR032867">
    <property type="entry name" value="DYW_dom"/>
</dbReference>
<keyword evidence="2" id="KW-0677">Repeat</keyword>
<sequence length="984" mass="111043">MYYPWNSYWTAIGLCFDSLTKTFKMVCSNKRPSSSYFTLVHTFGTTSWREVSSVPAYYCSKTMDYKSVFVHGFLHWMMDPSVIGEGRILDFDVSKEIFKVIPHPEISFEGHSDRNLGDLKLGFQVHAHMIVCGVELCVFLGSQLVELYCKLRCVECARRLFDEMGERNVFSWTSIVGMYCDIGEYEEVVRLFYVMVKEGVRPDHFVFPKVFKACAELKDYRVGKGVYDYMLSIEFEGNLCVRRSVIEMFVKCGRLDVARRLVRDCKDVGMWNMVVDGYVKEKEFEKALWRISDMEANGVLPDRVTWNSIISGYARDGQFETAYKYFHELGRWGNVGANVVSWTALVTGLEQNGNYCQALCLFREMVTAGVRPNSITIASVVSASTKLSLYKHGKEIHGYCIKTAELDSDLLVGNSLVDLYTKCQHLEVAHKKFSMIKHKDIVSWNAMLAGYASRGYREDAIKLLHEMESQGVEPDVITWNGLISGFTRYGDRNTAREFFYKMCAKGIYPNVISISSALAACAQVKDLNLGKKIHGFIIRNEIELSTGVGSALITMYSGCNCLKTACSVFNELAIKDVIIWNSIVAACARSGFGVGALNLLREMVSTNVRPDTVTMVSTLPACSRLSALRHGKEIHQYVIRHGLNLGNFVWNALIDMYGRCGEIENSRRLFDMIPHKDVVSWNVIIAVYGMHGLGMDAVNIFRSMKATGVMPNHFTFTNLLSACSHSGLIDEGWKYYNMMESEYALNPAMEQYACMVDLMARAGQLAEAVEFMKKMPFVPNAAIWGSLLGACRIHRNVDIAEYAAEHLFELEAESSGNYILLANIYAVAGRWEDASRVRCLMKERGVTKSPGCSWIEVERKVSSFIVGDTNHPLMDQISAKINSLYTEIKDIGYVPDTSFVLQNIGEAEKESSLCEHSEKLAVAYGLISTQAGTPLRIIKNLRICGDCHSAIKYISKLENREIIMRDNYRFHKFVDGVCSCGDYW</sequence>
<dbReference type="AlphaFoldDB" id="A0AAD8JGP9"/>
<evidence type="ECO:0000259" key="5">
    <source>
        <dbReference type="Pfam" id="PF14432"/>
    </source>
</evidence>
<dbReference type="InterPro" id="IPR046848">
    <property type="entry name" value="E_motif"/>
</dbReference>
<dbReference type="NCBIfam" id="TIGR00756">
    <property type="entry name" value="PPR"/>
    <property type="match status" value="9"/>
</dbReference>
<feature type="domain" description="DYW" evidence="5">
    <location>
        <begin position="892"/>
        <end position="984"/>
    </location>
</feature>
<feature type="domain" description="F-box associated beta-propeller type 3" evidence="4">
    <location>
        <begin position="13"/>
        <end position="107"/>
    </location>
</feature>
<feature type="repeat" description="PPR" evidence="3">
    <location>
        <begin position="677"/>
        <end position="711"/>
    </location>
</feature>
<accession>A0AAD8JGP9</accession>
<evidence type="ECO:0000256" key="2">
    <source>
        <dbReference type="ARBA" id="ARBA00022737"/>
    </source>
</evidence>
<feature type="repeat" description="PPR" evidence="3">
    <location>
        <begin position="712"/>
        <end position="742"/>
    </location>
</feature>
<dbReference type="Pfam" id="PF20431">
    <property type="entry name" value="E_motif"/>
    <property type="match status" value="1"/>
</dbReference>
<dbReference type="FunFam" id="1.25.40.10:FF:000366">
    <property type="entry name" value="Pentatricopeptide (PPR) repeat-containing protein"/>
    <property type="match status" value="1"/>
</dbReference>
<dbReference type="InterPro" id="IPR011990">
    <property type="entry name" value="TPR-like_helical_dom_sf"/>
</dbReference>
<feature type="repeat" description="PPR" evidence="3">
    <location>
        <begin position="576"/>
        <end position="610"/>
    </location>
</feature>
<dbReference type="Proteomes" id="UP001237642">
    <property type="component" value="Unassembled WGS sequence"/>
</dbReference>
<comment type="caution">
    <text evidence="6">The sequence shown here is derived from an EMBL/GenBank/DDBJ whole genome shotgun (WGS) entry which is preliminary data.</text>
</comment>
<feature type="repeat" description="PPR" evidence="3">
    <location>
        <begin position="338"/>
        <end position="372"/>
    </location>
</feature>
<dbReference type="PANTHER" id="PTHR47926:SF347">
    <property type="entry name" value="PENTATRICOPEPTIDE REPEAT-CONTAINING PROTEIN"/>
    <property type="match status" value="1"/>
</dbReference>
<dbReference type="GO" id="GO:0003723">
    <property type="term" value="F:RNA binding"/>
    <property type="evidence" value="ECO:0007669"/>
    <property type="project" value="InterPro"/>
</dbReference>
<feature type="repeat" description="PPR" evidence="3">
    <location>
        <begin position="168"/>
        <end position="202"/>
    </location>
</feature>
<dbReference type="InterPro" id="IPR013187">
    <property type="entry name" value="F-box-assoc_dom_typ3"/>
</dbReference>
<feature type="repeat" description="PPR" evidence="3">
    <location>
        <begin position="475"/>
        <end position="509"/>
    </location>
</feature>
<reference evidence="6" key="1">
    <citation type="submission" date="2023-02" db="EMBL/GenBank/DDBJ databases">
        <title>Genome of toxic invasive species Heracleum sosnowskyi carries increased number of genes despite the absence of recent whole-genome duplications.</title>
        <authorList>
            <person name="Schelkunov M."/>
            <person name="Shtratnikova V."/>
            <person name="Makarenko M."/>
            <person name="Klepikova A."/>
            <person name="Omelchenko D."/>
            <person name="Novikova G."/>
            <person name="Obukhova E."/>
            <person name="Bogdanov V."/>
            <person name="Penin A."/>
            <person name="Logacheva M."/>
        </authorList>
    </citation>
    <scope>NUCLEOTIDE SEQUENCE</scope>
    <source>
        <strain evidence="6">Hsosn_3</strain>
        <tissue evidence="6">Leaf</tissue>
    </source>
</reference>
<dbReference type="SUPFAM" id="SSF81901">
    <property type="entry name" value="HCP-like"/>
    <property type="match status" value="1"/>
</dbReference>
<dbReference type="FunFam" id="1.25.40.10:FF:000393">
    <property type="entry name" value="Pentatricopeptide repeat-containing protein At1g20230"/>
    <property type="match status" value="1"/>
</dbReference>
<dbReference type="Pfam" id="PF01535">
    <property type="entry name" value="PPR"/>
    <property type="match status" value="3"/>
</dbReference>
<dbReference type="FunFam" id="1.25.40.10:FF:000031">
    <property type="entry name" value="Pentatricopeptide repeat-containing protein mitochondrial"/>
    <property type="match status" value="1"/>
</dbReference>